<dbReference type="InterPro" id="IPR036390">
    <property type="entry name" value="WH_DNA-bd_sf"/>
</dbReference>
<organism evidence="10 11">
    <name type="scientific">Pinctada imbricata</name>
    <name type="common">Atlantic pearl-oyster</name>
    <name type="synonym">Pinctada martensii</name>
    <dbReference type="NCBI Taxonomy" id="66713"/>
    <lineage>
        <taxon>Eukaryota</taxon>
        <taxon>Metazoa</taxon>
        <taxon>Spiralia</taxon>
        <taxon>Lophotrochozoa</taxon>
        <taxon>Mollusca</taxon>
        <taxon>Bivalvia</taxon>
        <taxon>Autobranchia</taxon>
        <taxon>Pteriomorphia</taxon>
        <taxon>Pterioida</taxon>
        <taxon>Pterioidea</taxon>
        <taxon>Pteriidae</taxon>
        <taxon>Pinctada</taxon>
    </lineage>
</organism>
<dbReference type="InterPro" id="IPR003166">
    <property type="entry name" value="TFIIE_bsu_DNA-bd"/>
</dbReference>
<name>A0AA89BTX2_PINIB</name>
<comment type="function">
    <text evidence="6 7">Recruits TFIIH to the initiation complex and stimulates the RNA polymerase II C-terminal domain kinase and DNA-dependent ATPase activities of TFIIH. Both TFIIH and TFIIE are required for promoter clearance by RNA polymerase.</text>
</comment>
<dbReference type="AlphaFoldDB" id="A0AA89BTX2"/>
<evidence type="ECO:0000256" key="7">
    <source>
        <dbReference type="PIRNR" id="PIRNR016398"/>
    </source>
</evidence>
<gene>
    <name evidence="10" type="ORF">FSP39_013842</name>
</gene>
<evidence type="ECO:0000256" key="2">
    <source>
        <dbReference type="ARBA" id="ARBA00023015"/>
    </source>
</evidence>
<keyword evidence="2 7" id="KW-0805">Transcription regulation</keyword>
<feature type="compositionally biased region" description="Basic and acidic residues" evidence="8">
    <location>
        <begin position="1"/>
        <end position="10"/>
    </location>
</feature>
<comment type="subcellular location">
    <subcellularLocation>
        <location evidence="1 7">Nucleus</location>
    </subcellularLocation>
</comment>
<dbReference type="InterPro" id="IPR016656">
    <property type="entry name" value="TFIIE-bsu"/>
</dbReference>
<feature type="region of interest" description="Disordered" evidence="8">
    <location>
        <begin position="251"/>
        <end position="287"/>
    </location>
</feature>
<dbReference type="GO" id="GO:0006367">
    <property type="term" value="P:transcription initiation at RNA polymerase II promoter"/>
    <property type="evidence" value="ECO:0007669"/>
    <property type="project" value="UniProtKB-UniRule"/>
</dbReference>
<evidence type="ECO:0000256" key="8">
    <source>
        <dbReference type="SAM" id="MobiDB-lite"/>
    </source>
</evidence>
<keyword evidence="4 7" id="KW-0804">Transcription</keyword>
<dbReference type="GO" id="GO:0003677">
    <property type="term" value="F:DNA binding"/>
    <property type="evidence" value="ECO:0007669"/>
    <property type="project" value="UniProtKB-UniRule"/>
</dbReference>
<feature type="compositionally biased region" description="Basic residues" evidence="8">
    <location>
        <begin position="255"/>
        <end position="272"/>
    </location>
</feature>
<comment type="caution">
    <text evidence="10">The sequence shown here is derived from an EMBL/GenBank/DDBJ whole genome shotgun (WGS) entry which is preliminary data.</text>
</comment>
<evidence type="ECO:0000256" key="6">
    <source>
        <dbReference type="ARBA" id="ARBA00025581"/>
    </source>
</evidence>
<reference evidence="10" key="1">
    <citation type="submission" date="2019-08" db="EMBL/GenBank/DDBJ databases">
        <title>The improved chromosome-level genome for the pearl oyster Pinctada fucata martensii using PacBio sequencing and Hi-C.</title>
        <authorList>
            <person name="Zheng Z."/>
        </authorList>
    </citation>
    <scope>NUCLEOTIDE SEQUENCE</scope>
    <source>
        <strain evidence="10">ZZ-2019</strain>
        <tissue evidence="10">Adductor muscle</tissue>
    </source>
</reference>
<comment type="subunit">
    <text evidence="7">Tetramer of two alpha and two beta chains.</text>
</comment>
<dbReference type="PANTHER" id="PTHR12716:SF8">
    <property type="entry name" value="TRANSCRIPTION INITIATION FACTOR IIE SUBUNIT BETA"/>
    <property type="match status" value="1"/>
</dbReference>
<sequence length="287" mass="33193">MDPALLKERNAFMARAKAQPVVEKRKKQKSHDEPSSKKHKPSSAPKAKPPEPSVKSFDYRSASGASQVKFSILAKIVKHMRTRHQQGDTHPLTLDEILDETKQLDIGTKNKHWLITESLIKNPKIKVVENGEKYVFKPKYDIRDKKGLLNLLKKHDLHGWGGILFEDIEEALPKAENALKVLVDHIVVVVRPNDKKRVLFYNDKYCRFTVDEEFQKLWRGVSVEGLDEKKIEEYLEKQGITSMQDVGLKKMSANQKRKRTASRKNKNFKKHNEHLGDLMQDYSDMTK</sequence>
<feature type="region of interest" description="Disordered" evidence="8">
    <location>
        <begin position="1"/>
        <end position="59"/>
    </location>
</feature>
<dbReference type="SUPFAM" id="SSF46785">
    <property type="entry name" value="Winged helix' DNA-binding domain"/>
    <property type="match status" value="1"/>
</dbReference>
<keyword evidence="5 7" id="KW-0539">Nucleus</keyword>
<evidence type="ECO:0000259" key="9">
    <source>
        <dbReference type="PROSITE" id="PS51351"/>
    </source>
</evidence>
<dbReference type="PIRSF" id="PIRSF016398">
    <property type="entry name" value="TFIIE-beta"/>
    <property type="match status" value="1"/>
</dbReference>
<dbReference type="PANTHER" id="PTHR12716">
    <property type="entry name" value="TRANSCRIPTION INITIATION FACTOR IIE, BETA SUBUNIT"/>
    <property type="match status" value="1"/>
</dbReference>
<dbReference type="CDD" id="cd07977">
    <property type="entry name" value="TFIIE_beta_winged_helix"/>
    <property type="match status" value="1"/>
</dbReference>
<dbReference type="Proteomes" id="UP001186944">
    <property type="component" value="Unassembled WGS sequence"/>
</dbReference>
<dbReference type="PROSITE" id="PS51351">
    <property type="entry name" value="TFIIE_BETA_C"/>
    <property type="match status" value="1"/>
</dbReference>
<protein>
    <recommendedName>
        <fullName evidence="7">Transcription initiation factor IIE subunit beta</fullName>
    </recommendedName>
</protein>
<dbReference type="GO" id="GO:0001097">
    <property type="term" value="F:TFIIH-class transcription factor complex binding"/>
    <property type="evidence" value="ECO:0007669"/>
    <property type="project" value="TreeGrafter"/>
</dbReference>
<evidence type="ECO:0000313" key="10">
    <source>
        <dbReference type="EMBL" id="KAK3090699.1"/>
    </source>
</evidence>
<keyword evidence="11" id="KW-1185">Reference proteome</keyword>
<dbReference type="EMBL" id="VSWD01000010">
    <property type="protein sequence ID" value="KAK3090699.1"/>
    <property type="molecule type" value="Genomic_DNA"/>
</dbReference>
<feature type="domain" description="TFIIE beta" evidence="9">
    <location>
        <begin position="61"/>
        <end position="143"/>
    </location>
</feature>
<evidence type="ECO:0000256" key="4">
    <source>
        <dbReference type="ARBA" id="ARBA00023163"/>
    </source>
</evidence>
<dbReference type="Pfam" id="PF18121">
    <property type="entry name" value="TFA2_Winged_2"/>
    <property type="match status" value="1"/>
</dbReference>
<dbReference type="InterPro" id="IPR040501">
    <property type="entry name" value="TFA2_Winged_2"/>
</dbReference>
<evidence type="ECO:0000256" key="5">
    <source>
        <dbReference type="ARBA" id="ARBA00023242"/>
    </source>
</evidence>
<accession>A0AA89BTX2</accession>
<dbReference type="GO" id="GO:0005673">
    <property type="term" value="C:transcription factor TFIIE complex"/>
    <property type="evidence" value="ECO:0007669"/>
    <property type="project" value="UniProtKB-UniRule"/>
</dbReference>
<evidence type="ECO:0000256" key="3">
    <source>
        <dbReference type="ARBA" id="ARBA00023125"/>
    </source>
</evidence>
<dbReference type="InterPro" id="IPR036388">
    <property type="entry name" value="WH-like_DNA-bd_sf"/>
</dbReference>
<dbReference type="Pfam" id="PF02186">
    <property type="entry name" value="TFIIE_beta"/>
    <property type="match status" value="1"/>
</dbReference>
<dbReference type="Gene3D" id="1.10.10.10">
    <property type="entry name" value="Winged helix-like DNA-binding domain superfamily/Winged helix DNA-binding domain"/>
    <property type="match status" value="1"/>
</dbReference>
<evidence type="ECO:0000313" key="11">
    <source>
        <dbReference type="Proteomes" id="UP001186944"/>
    </source>
</evidence>
<evidence type="ECO:0000256" key="1">
    <source>
        <dbReference type="ARBA" id="ARBA00004123"/>
    </source>
</evidence>
<proteinExistence type="inferred from homology"/>
<dbReference type="FunFam" id="1.10.10.10:FF:000177">
    <property type="entry name" value="Transcription initiation factor IIE subunit beta"/>
    <property type="match status" value="1"/>
</dbReference>
<comment type="similarity">
    <text evidence="7">Belongs to the TFIIE beta subunit family.</text>
</comment>
<keyword evidence="3 7" id="KW-0238">DNA-binding</keyword>